<dbReference type="PANTHER" id="PTHR14136:SF17">
    <property type="entry name" value="BTB_POZ DOMAIN-CONTAINING PROTEIN KCTD9"/>
    <property type="match status" value="1"/>
</dbReference>
<proteinExistence type="predicted"/>
<dbReference type="SUPFAM" id="SSF141571">
    <property type="entry name" value="Pentapeptide repeat-like"/>
    <property type="match status" value="1"/>
</dbReference>
<dbReference type="InterPro" id="IPR001646">
    <property type="entry name" value="5peptide_repeat"/>
</dbReference>
<dbReference type="EMBL" id="CP019605">
    <property type="protein sequence ID" value="AQP45612.1"/>
    <property type="molecule type" value="Genomic_DNA"/>
</dbReference>
<organism evidence="1 2">
    <name type="scientific">Tessaracoccus flavus</name>
    <dbReference type="NCBI Taxonomy" id="1610493"/>
    <lineage>
        <taxon>Bacteria</taxon>
        <taxon>Bacillati</taxon>
        <taxon>Actinomycetota</taxon>
        <taxon>Actinomycetes</taxon>
        <taxon>Propionibacteriales</taxon>
        <taxon>Propionibacteriaceae</taxon>
        <taxon>Tessaracoccus</taxon>
    </lineage>
</organism>
<reference evidence="1 2" key="1">
    <citation type="journal article" date="2016" name="Int. J. Syst. Evol. Microbiol.">
        <title>Tessaracoccus flavus sp. nov., isolated from the drainage system of a lindane-producing factory.</title>
        <authorList>
            <person name="Kumari R."/>
            <person name="Singh P."/>
            <person name="Schumann P."/>
            <person name="Lal R."/>
        </authorList>
    </citation>
    <scope>NUCLEOTIDE SEQUENCE [LARGE SCALE GENOMIC DNA]</scope>
    <source>
        <strain evidence="1 2">RP1T</strain>
    </source>
</reference>
<keyword evidence="2" id="KW-1185">Reference proteome</keyword>
<dbReference type="InterPro" id="IPR051082">
    <property type="entry name" value="Pentapeptide-BTB/POZ_domain"/>
</dbReference>
<dbReference type="Gene3D" id="2.160.20.80">
    <property type="entry name" value="E3 ubiquitin-protein ligase SopA"/>
    <property type="match status" value="1"/>
</dbReference>
<name>A0A1Q2CHM5_9ACTN</name>
<accession>A0A1Q2CHM5</accession>
<dbReference type="RefSeq" id="WP_162274561.1">
    <property type="nucleotide sequence ID" value="NZ_CP019605.1"/>
</dbReference>
<dbReference type="AlphaFoldDB" id="A0A1Q2CHM5"/>
<evidence type="ECO:0000313" key="1">
    <source>
        <dbReference type="EMBL" id="AQP45612.1"/>
    </source>
</evidence>
<dbReference type="KEGG" id="tfl:RPIT_13010"/>
<dbReference type="STRING" id="1610493.RPIT_13010"/>
<dbReference type="PANTHER" id="PTHR14136">
    <property type="entry name" value="BTB_POZ DOMAIN-CONTAINING PROTEIN KCTD9"/>
    <property type="match status" value="1"/>
</dbReference>
<gene>
    <name evidence="1" type="ORF">RPIT_13010</name>
</gene>
<dbReference type="Proteomes" id="UP000188324">
    <property type="component" value="Chromosome"/>
</dbReference>
<dbReference type="Pfam" id="PF00805">
    <property type="entry name" value="Pentapeptide"/>
    <property type="match status" value="1"/>
</dbReference>
<evidence type="ECO:0000313" key="2">
    <source>
        <dbReference type="Proteomes" id="UP000188324"/>
    </source>
</evidence>
<dbReference type="Pfam" id="PF13599">
    <property type="entry name" value="Pentapeptide_4"/>
    <property type="match status" value="1"/>
</dbReference>
<protein>
    <submittedName>
        <fullName evidence="1">Uncharacterized protein</fullName>
    </submittedName>
</protein>
<sequence>MNISDIRDDGTDYLAGETITGRLEPRDELRGVVFEGCTFTGCVLDEAVLRNCDFIDCRFDSCSLSQTKLPGTSFADCVLKGCRALSVAWTSVIAGTLSVAPLTFEGCKLTYSSFVGSTLRRWSFIDCDLSEADFSDAVLAATSFEHCNLAKARFVGADLRGVSLISSYNYYFDPREAKVAGLRVTPDGGAQLLRAFGIEVRE</sequence>